<reference evidence="2" key="1">
    <citation type="journal article" date="2021" name="PeerJ">
        <title>Extensive microbial diversity within the chicken gut microbiome revealed by metagenomics and culture.</title>
        <authorList>
            <person name="Gilroy R."/>
            <person name="Ravi A."/>
            <person name="Getino M."/>
            <person name="Pursley I."/>
            <person name="Horton D.L."/>
            <person name="Alikhan N.F."/>
            <person name="Baker D."/>
            <person name="Gharbi K."/>
            <person name="Hall N."/>
            <person name="Watson M."/>
            <person name="Adriaenssens E.M."/>
            <person name="Foster-Nyarko E."/>
            <person name="Jarju S."/>
            <person name="Secka A."/>
            <person name="Antonio M."/>
            <person name="Oren A."/>
            <person name="Chaudhuri R.R."/>
            <person name="La Ragione R."/>
            <person name="Hildebrand F."/>
            <person name="Pallen M.J."/>
        </authorList>
    </citation>
    <scope>NUCLEOTIDE SEQUENCE</scope>
    <source>
        <strain evidence="2">ChiSjej5B23-16112</strain>
    </source>
</reference>
<name>A0A921LEH1_9FIRM</name>
<dbReference type="OrthoDB" id="9801633at2"/>
<dbReference type="EMBL" id="DYVY01000092">
    <property type="protein sequence ID" value="HJF94268.1"/>
    <property type="molecule type" value="Genomic_DNA"/>
</dbReference>
<dbReference type="RefSeq" id="WP_076780191.1">
    <property type="nucleotide sequence ID" value="NZ_CALKQL010000022.1"/>
</dbReference>
<gene>
    <name evidence="2" type="ORF">K8V82_05685</name>
</gene>
<feature type="transmembrane region" description="Helical" evidence="1">
    <location>
        <begin position="71"/>
        <end position="92"/>
    </location>
</feature>
<dbReference type="Proteomes" id="UP000769156">
    <property type="component" value="Unassembled WGS sequence"/>
</dbReference>
<accession>A0A921LEH1</accession>
<keyword evidence="1" id="KW-0472">Membrane</keyword>
<proteinExistence type="predicted"/>
<evidence type="ECO:0000313" key="2">
    <source>
        <dbReference type="EMBL" id="HJF94268.1"/>
    </source>
</evidence>
<feature type="transmembrane region" description="Helical" evidence="1">
    <location>
        <begin position="6"/>
        <end position="28"/>
    </location>
</feature>
<keyword evidence="1" id="KW-1133">Transmembrane helix</keyword>
<dbReference type="InterPro" id="IPR019074">
    <property type="entry name" value="YabQ"/>
</dbReference>
<evidence type="ECO:0000313" key="3">
    <source>
        <dbReference type="Proteomes" id="UP000769156"/>
    </source>
</evidence>
<sequence>MHGIEVEGLSFLEAVLTGMTVCSVYTCLRVLRRIVRHAPAAIAAEDLFFWLATAFYMFVQIHHTTSGSIRWYFILGVVLGSIFFSCLSKIPGKLRKKLYAKRRGKFGENG</sequence>
<reference evidence="2" key="2">
    <citation type="submission" date="2021-09" db="EMBL/GenBank/DDBJ databases">
        <authorList>
            <person name="Gilroy R."/>
        </authorList>
    </citation>
    <scope>NUCLEOTIDE SEQUENCE</scope>
    <source>
        <strain evidence="2">ChiSjej5B23-16112</strain>
    </source>
</reference>
<evidence type="ECO:0000256" key="1">
    <source>
        <dbReference type="SAM" id="Phobius"/>
    </source>
</evidence>
<comment type="caution">
    <text evidence="2">The sequence shown here is derived from an EMBL/GenBank/DDBJ whole genome shotgun (WGS) entry which is preliminary data.</text>
</comment>
<keyword evidence="1" id="KW-0812">Transmembrane</keyword>
<dbReference type="AlphaFoldDB" id="A0A921LEH1"/>
<feature type="transmembrane region" description="Helical" evidence="1">
    <location>
        <begin position="40"/>
        <end position="59"/>
    </location>
</feature>
<dbReference type="NCBIfam" id="TIGR02893">
    <property type="entry name" value="spore_yabQ"/>
    <property type="match status" value="1"/>
</dbReference>
<dbReference type="Pfam" id="PF09578">
    <property type="entry name" value="Spore_YabQ"/>
    <property type="match status" value="1"/>
</dbReference>
<organism evidence="2 3">
    <name type="scientific">Lachnoclostridium phocaeense</name>
    <dbReference type="NCBI Taxonomy" id="1871021"/>
    <lineage>
        <taxon>Bacteria</taxon>
        <taxon>Bacillati</taxon>
        <taxon>Bacillota</taxon>
        <taxon>Clostridia</taxon>
        <taxon>Lachnospirales</taxon>
        <taxon>Lachnospiraceae</taxon>
    </lineage>
</organism>
<protein>
    <submittedName>
        <fullName evidence="2">Spore cortex biosynthesis protein YabQ</fullName>
    </submittedName>
</protein>